<evidence type="ECO:0000256" key="8">
    <source>
        <dbReference type="ARBA" id="ARBA00023034"/>
    </source>
</evidence>
<keyword evidence="4" id="KW-0808">Transferase</keyword>
<accession>A0A8S4PB88</accession>
<keyword evidence="13" id="KW-1185">Reference proteome</keyword>
<evidence type="ECO:0000256" key="2">
    <source>
        <dbReference type="ARBA" id="ARBA00008661"/>
    </source>
</evidence>
<evidence type="ECO:0000256" key="6">
    <source>
        <dbReference type="ARBA" id="ARBA00022968"/>
    </source>
</evidence>
<evidence type="ECO:0000256" key="7">
    <source>
        <dbReference type="ARBA" id="ARBA00022989"/>
    </source>
</evidence>
<keyword evidence="8 11" id="KW-0333">Golgi apparatus</keyword>
<keyword evidence="6" id="KW-0735">Signal-anchor</keyword>
<comment type="subcellular location">
    <subcellularLocation>
        <location evidence="1 11">Golgi apparatus membrane</location>
        <topology evidence="1 11">Single-pass type II membrane protein</topology>
    </subcellularLocation>
</comment>
<evidence type="ECO:0000256" key="11">
    <source>
        <dbReference type="RuleBase" id="RU363063"/>
    </source>
</evidence>
<evidence type="ECO:0000256" key="3">
    <source>
        <dbReference type="ARBA" id="ARBA00022676"/>
    </source>
</evidence>
<comment type="caution">
    <text evidence="12">The sequence shown here is derived from an EMBL/GenBank/DDBJ whole genome shotgun (WGS) entry which is preliminary data.</text>
</comment>
<dbReference type="Proteomes" id="UP000749559">
    <property type="component" value="Unassembled WGS sequence"/>
</dbReference>
<dbReference type="PANTHER" id="PTHR11214">
    <property type="entry name" value="BETA-1,3-N-ACETYLGLUCOSAMINYLTRANSFERASE"/>
    <property type="match status" value="1"/>
</dbReference>
<name>A0A8S4PB88_OWEFU</name>
<evidence type="ECO:0000313" key="12">
    <source>
        <dbReference type="EMBL" id="CAH1790647.1"/>
    </source>
</evidence>
<dbReference type="EC" id="2.4.1.-" evidence="11"/>
<dbReference type="InterPro" id="IPR002659">
    <property type="entry name" value="Glyco_trans_31"/>
</dbReference>
<evidence type="ECO:0000256" key="9">
    <source>
        <dbReference type="ARBA" id="ARBA00023136"/>
    </source>
</evidence>
<organism evidence="12 13">
    <name type="scientific">Owenia fusiformis</name>
    <name type="common">Polychaete worm</name>
    <dbReference type="NCBI Taxonomy" id="6347"/>
    <lineage>
        <taxon>Eukaryota</taxon>
        <taxon>Metazoa</taxon>
        <taxon>Spiralia</taxon>
        <taxon>Lophotrochozoa</taxon>
        <taxon>Annelida</taxon>
        <taxon>Polychaeta</taxon>
        <taxon>Sedentaria</taxon>
        <taxon>Canalipalpata</taxon>
        <taxon>Sabellida</taxon>
        <taxon>Oweniida</taxon>
        <taxon>Oweniidae</taxon>
        <taxon>Owenia</taxon>
    </lineage>
</organism>
<protein>
    <recommendedName>
        <fullName evidence="11">Hexosyltransferase</fullName>
        <ecNumber evidence="11">2.4.1.-</ecNumber>
    </recommendedName>
</protein>
<comment type="similarity">
    <text evidence="2 11">Belongs to the glycosyltransferase 31 family.</text>
</comment>
<dbReference type="GO" id="GO:0000139">
    <property type="term" value="C:Golgi membrane"/>
    <property type="evidence" value="ECO:0007669"/>
    <property type="project" value="UniProtKB-SubCell"/>
</dbReference>
<keyword evidence="10" id="KW-0325">Glycoprotein</keyword>
<dbReference type="FunFam" id="3.90.550.50:FF:000001">
    <property type="entry name" value="Hexosyltransferase"/>
    <property type="match status" value="1"/>
</dbReference>
<evidence type="ECO:0000256" key="10">
    <source>
        <dbReference type="ARBA" id="ARBA00023180"/>
    </source>
</evidence>
<dbReference type="PANTHER" id="PTHR11214:SF3">
    <property type="entry name" value="BETA-1,3-GALACTOSYLTRANSFERASE 6"/>
    <property type="match status" value="1"/>
</dbReference>
<dbReference type="GO" id="GO:0006493">
    <property type="term" value="P:protein O-linked glycosylation"/>
    <property type="evidence" value="ECO:0007669"/>
    <property type="project" value="TreeGrafter"/>
</dbReference>
<dbReference type="Gene3D" id="3.90.550.50">
    <property type="match status" value="1"/>
</dbReference>
<evidence type="ECO:0000256" key="1">
    <source>
        <dbReference type="ARBA" id="ARBA00004323"/>
    </source>
</evidence>
<dbReference type="EMBL" id="CAIIXF020000008">
    <property type="protein sequence ID" value="CAH1790647.1"/>
    <property type="molecule type" value="Genomic_DNA"/>
</dbReference>
<dbReference type="Pfam" id="PF01762">
    <property type="entry name" value="Galactosyl_T"/>
    <property type="match status" value="1"/>
</dbReference>
<proteinExistence type="inferred from homology"/>
<evidence type="ECO:0000256" key="5">
    <source>
        <dbReference type="ARBA" id="ARBA00022692"/>
    </source>
</evidence>
<feature type="non-terminal residue" evidence="12">
    <location>
        <position position="1"/>
    </location>
</feature>
<reference evidence="12" key="1">
    <citation type="submission" date="2022-03" db="EMBL/GenBank/DDBJ databases">
        <authorList>
            <person name="Martin C."/>
        </authorList>
    </citation>
    <scope>NUCLEOTIDE SEQUENCE</scope>
</reference>
<keyword evidence="7" id="KW-1133">Transmembrane helix</keyword>
<dbReference type="AlphaFoldDB" id="A0A8S4PB88"/>
<gene>
    <name evidence="12" type="ORF">OFUS_LOCUS15824</name>
</gene>
<dbReference type="OrthoDB" id="6381420at2759"/>
<keyword evidence="9" id="KW-0472">Membrane</keyword>
<evidence type="ECO:0000256" key="4">
    <source>
        <dbReference type="ARBA" id="ARBA00022679"/>
    </source>
</evidence>
<keyword evidence="5" id="KW-0812">Transmembrane</keyword>
<keyword evidence="3 11" id="KW-0328">Glycosyltransferase</keyword>
<sequence>VNRRMNANILKESQKHHDIIQEDFIDAYRNLSYKGVMGLKWATSFCENVTFILNIDDDVFLNLPNVVEVIQNMQLRGIQQNLLLCNLMSNTPPIRDPTGELSKWYVSRKEFKPDIYPDYCSGMFILYSKDVAASIYKASLDEPFFWVDDVYITGILAAKAGIDHTVPNKTIGMENYDFNLDKSDMNKFLSVANVNDMYAYWGKFKKQFYSNVKIKGKMLF</sequence>
<dbReference type="GO" id="GO:0016758">
    <property type="term" value="F:hexosyltransferase activity"/>
    <property type="evidence" value="ECO:0007669"/>
    <property type="project" value="InterPro"/>
</dbReference>
<evidence type="ECO:0000313" key="13">
    <source>
        <dbReference type="Proteomes" id="UP000749559"/>
    </source>
</evidence>